<evidence type="ECO:0000313" key="4">
    <source>
        <dbReference type="Proteomes" id="UP001634394"/>
    </source>
</evidence>
<organism evidence="3 4">
    <name type="scientific">Sinanodonta woodiana</name>
    <name type="common">Chinese pond mussel</name>
    <name type="synonym">Anodonta woodiana</name>
    <dbReference type="NCBI Taxonomy" id="1069815"/>
    <lineage>
        <taxon>Eukaryota</taxon>
        <taxon>Metazoa</taxon>
        <taxon>Spiralia</taxon>
        <taxon>Lophotrochozoa</taxon>
        <taxon>Mollusca</taxon>
        <taxon>Bivalvia</taxon>
        <taxon>Autobranchia</taxon>
        <taxon>Heteroconchia</taxon>
        <taxon>Palaeoheterodonta</taxon>
        <taxon>Unionida</taxon>
        <taxon>Unionoidea</taxon>
        <taxon>Unionidae</taxon>
        <taxon>Unioninae</taxon>
        <taxon>Sinanodonta</taxon>
    </lineage>
</organism>
<dbReference type="InterPro" id="IPR045851">
    <property type="entry name" value="AMP-bd_C_sf"/>
</dbReference>
<dbReference type="PANTHER" id="PTHR42814">
    <property type="entry name" value="AMP-BINDING DOMAIN-CONTAINING PROTEIN"/>
    <property type="match status" value="1"/>
</dbReference>
<feature type="domain" description="AMP-binding enzyme C-terminal" evidence="2">
    <location>
        <begin position="464"/>
        <end position="528"/>
    </location>
</feature>
<evidence type="ECO:0000313" key="3">
    <source>
        <dbReference type="EMBL" id="KAL3846668.1"/>
    </source>
</evidence>
<dbReference type="PANTHER" id="PTHR42814:SF3">
    <property type="entry name" value="BETA-N-ACETYLHEXOSAMINIDASE"/>
    <property type="match status" value="1"/>
</dbReference>
<dbReference type="InterPro" id="IPR025110">
    <property type="entry name" value="AMP-bd_C"/>
</dbReference>
<feature type="domain" description="AMP-dependent synthetase/ligase" evidence="1">
    <location>
        <begin position="27"/>
        <end position="412"/>
    </location>
</feature>
<dbReference type="InterPro" id="IPR042099">
    <property type="entry name" value="ANL_N_sf"/>
</dbReference>
<dbReference type="EMBL" id="JBJQND010000016">
    <property type="protein sequence ID" value="KAL3846668.1"/>
    <property type="molecule type" value="Genomic_DNA"/>
</dbReference>
<proteinExistence type="predicted"/>
<accession>A0ABD3UDP0</accession>
<dbReference type="Pfam" id="PF13193">
    <property type="entry name" value="AMP-binding_C"/>
    <property type="match status" value="1"/>
</dbReference>
<reference evidence="3 4" key="1">
    <citation type="submission" date="2024-11" db="EMBL/GenBank/DDBJ databases">
        <title>Chromosome-level genome assembly of the freshwater bivalve Anodonta woodiana.</title>
        <authorList>
            <person name="Chen X."/>
        </authorList>
    </citation>
    <scope>NUCLEOTIDE SEQUENCE [LARGE SCALE GENOMIC DNA]</scope>
    <source>
        <strain evidence="3">MN2024</strain>
        <tissue evidence="3">Gills</tissue>
    </source>
</reference>
<name>A0ABD3UDP0_SINWO</name>
<dbReference type="AlphaFoldDB" id="A0ABD3UDP0"/>
<comment type="caution">
    <text evidence="3">The sequence shown here is derived from an EMBL/GenBank/DDBJ whole genome shotgun (WGS) entry which is preliminary data.</text>
</comment>
<dbReference type="InterPro" id="IPR000873">
    <property type="entry name" value="AMP-dep_synth/lig_dom"/>
</dbReference>
<evidence type="ECO:0000259" key="1">
    <source>
        <dbReference type="Pfam" id="PF00501"/>
    </source>
</evidence>
<dbReference type="Pfam" id="PF00501">
    <property type="entry name" value="AMP-binding"/>
    <property type="match status" value="1"/>
</dbReference>
<sequence>MASHMLSYIQRPHQNGYIFETIPRRLESIASRFPDKEAYVFLSPGKPRVSITGAELLEKSRAIAKGLVRRGIKRGDVVAISQPNNIEGLLCIFGVIASGAKLLNLVFRRPDGSDVKALLEKVGNCSALIIHAGHNNAILNACLQFIDAISDNGKVVSKSFPTIHTLVVSSNCNIDGQKFDTLTELMNEQGSGSSLPSLDPDDTALLIETSGSTGEPKLVVHSHRTVLMCGVHLQDSMGYTSHDVVYSERKMQWIGGFPFQYLLNGVTTVMTDYCFESVKEQCMFAYSAMQQEKCNIACLLPITLFGLVDIALEDKSILILDNIHTGGAPVAKTCLAVIGILTKKVTVCYGSSEAGFLTSITVSNISEYVDYSSGFTHQGVEVKVIGTNGNIVERGEDGEIYVRTPAMYRGYFNDFENTKKHLNESGWFKTDDVGHITPDGQLVTHGRVSELIICGVLKVSPSNLENLVRTHPDVLDVVVIPIRDPIKFQVPCACIIFKPNAKTETDDVRKFCESSQSDIAVNQYSKFVLQYIPEYYVRFVDFPRMYTGKINKFELAQEAAKRLNIDESKFV</sequence>
<dbReference type="SUPFAM" id="SSF56801">
    <property type="entry name" value="Acetyl-CoA synthetase-like"/>
    <property type="match status" value="1"/>
</dbReference>
<protein>
    <submittedName>
        <fullName evidence="3">Uncharacterized protein</fullName>
    </submittedName>
</protein>
<dbReference type="Gene3D" id="3.40.50.12780">
    <property type="entry name" value="N-terminal domain of ligase-like"/>
    <property type="match status" value="1"/>
</dbReference>
<evidence type="ECO:0000259" key="2">
    <source>
        <dbReference type="Pfam" id="PF13193"/>
    </source>
</evidence>
<dbReference type="Proteomes" id="UP001634394">
    <property type="component" value="Unassembled WGS sequence"/>
</dbReference>
<dbReference type="Gene3D" id="3.30.300.30">
    <property type="match status" value="1"/>
</dbReference>
<keyword evidence="4" id="KW-1185">Reference proteome</keyword>
<gene>
    <name evidence="3" type="ORF">ACJMK2_017639</name>
</gene>